<keyword evidence="2" id="KW-1185">Reference proteome</keyword>
<comment type="caution">
    <text evidence="1">The sequence shown here is derived from an EMBL/GenBank/DDBJ whole genome shotgun (WGS) entry which is preliminary data.</text>
</comment>
<accession>A0A9P4Q058</accession>
<proteinExistence type="predicted"/>
<dbReference type="AlphaFoldDB" id="A0A9P4Q058"/>
<dbReference type="EMBL" id="MU003829">
    <property type="protein sequence ID" value="KAF2718143.1"/>
    <property type="molecule type" value="Genomic_DNA"/>
</dbReference>
<dbReference type="OrthoDB" id="3348320at2759"/>
<protein>
    <submittedName>
        <fullName evidence="1">Uncharacterized protein</fullName>
    </submittedName>
</protein>
<gene>
    <name evidence="1" type="ORF">K431DRAFT_315143</name>
</gene>
<evidence type="ECO:0000313" key="1">
    <source>
        <dbReference type="EMBL" id="KAF2718143.1"/>
    </source>
</evidence>
<dbReference type="Proteomes" id="UP000799441">
    <property type="component" value="Unassembled WGS sequence"/>
</dbReference>
<reference evidence="1" key="1">
    <citation type="journal article" date="2020" name="Stud. Mycol.">
        <title>101 Dothideomycetes genomes: a test case for predicting lifestyles and emergence of pathogens.</title>
        <authorList>
            <person name="Haridas S."/>
            <person name="Albert R."/>
            <person name="Binder M."/>
            <person name="Bloem J."/>
            <person name="Labutti K."/>
            <person name="Salamov A."/>
            <person name="Andreopoulos B."/>
            <person name="Baker S."/>
            <person name="Barry K."/>
            <person name="Bills G."/>
            <person name="Bluhm B."/>
            <person name="Cannon C."/>
            <person name="Castanera R."/>
            <person name="Culley D."/>
            <person name="Daum C."/>
            <person name="Ezra D."/>
            <person name="Gonzalez J."/>
            <person name="Henrissat B."/>
            <person name="Kuo A."/>
            <person name="Liang C."/>
            <person name="Lipzen A."/>
            <person name="Lutzoni F."/>
            <person name="Magnuson J."/>
            <person name="Mondo S."/>
            <person name="Nolan M."/>
            <person name="Ohm R."/>
            <person name="Pangilinan J."/>
            <person name="Park H.-J."/>
            <person name="Ramirez L."/>
            <person name="Alfaro M."/>
            <person name="Sun H."/>
            <person name="Tritt A."/>
            <person name="Yoshinaga Y."/>
            <person name="Zwiers L.-H."/>
            <person name="Turgeon B."/>
            <person name="Goodwin S."/>
            <person name="Spatafora J."/>
            <person name="Crous P."/>
            <person name="Grigoriev I."/>
        </authorList>
    </citation>
    <scope>NUCLEOTIDE SEQUENCE</scope>
    <source>
        <strain evidence="1">CBS 116435</strain>
    </source>
</reference>
<evidence type="ECO:0000313" key="2">
    <source>
        <dbReference type="Proteomes" id="UP000799441"/>
    </source>
</evidence>
<organism evidence="1 2">
    <name type="scientific">Polychaeton citri CBS 116435</name>
    <dbReference type="NCBI Taxonomy" id="1314669"/>
    <lineage>
        <taxon>Eukaryota</taxon>
        <taxon>Fungi</taxon>
        <taxon>Dikarya</taxon>
        <taxon>Ascomycota</taxon>
        <taxon>Pezizomycotina</taxon>
        <taxon>Dothideomycetes</taxon>
        <taxon>Dothideomycetidae</taxon>
        <taxon>Capnodiales</taxon>
        <taxon>Capnodiaceae</taxon>
        <taxon>Polychaeton</taxon>
    </lineage>
</organism>
<name>A0A9P4Q058_9PEZI</name>
<sequence>MERNEVSRTTAHTFPTRSYFDRTAFDAGLQSLSNHVRHSTILSSFRPIEMVASGGFVSVSYFGIRPSTQDLDYFLNEMSFGEYYQVVRFELQQQIAQVGATLHYDRKWCNDEVSLFLTLLENPAELFNRSKAQNIRLYEDENLIVYAVLWEWVLARKLKRLQMEGQTPRVEDWNDCITIAWQLCMQNNGPVDRAVLKQFDHPVKEPPVFEETLAKLRDAVKARFGVDPFS</sequence>